<evidence type="ECO:0000313" key="3">
    <source>
        <dbReference type="Proteomes" id="UP000291116"/>
    </source>
</evidence>
<protein>
    <submittedName>
        <fullName evidence="2">Uncharacterized protein</fullName>
    </submittedName>
</protein>
<reference evidence="2 3" key="1">
    <citation type="submission" date="2019-01" db="EMBL/GenBank/DDBJ databases">
        <authorList>
            <person name="Ferrante I. M."/>
        </authorList>
    </citation>
    <scope>NUCLEOTIDE SEQUENCE [LARGE SCALE GENOMIC DNA]</scope>
    <source>
        <strain evidence="2 3">B856</strain>
    </source>
</reference>
<feature type="compositionally biased region" description="Basic residues" evidence="1">
    <location>
        <begin position="19"/>
        <end position="29"/>
    </location>
</feature>
<gene>
    <name evidence="2" type="ORF">PSNMU_V1.4_AUG-EV-PASAV3_0109320</name>
</gene>
<feature type="region of interest" description="Disordered" evidence="1">
    <location>
        <begin position="512"/>
        <end position="611"/>
    </location>
</feature>
<feature type="compositionally biased region" description="Low complexity" evidence="1">
    <location>
        <begin position="346"/>
        <end position="355"/>
    </location>
</feature>
<keyword evidence="3" id="KW-1185">Reference proteome</keyword>
<sequence length="885" mass="96659">MAAIAIPARTRSVPDDPRGRHRSPNRTRGRQGDKHKTGGGPFLDTEKLADRYALCQDRYEAFRFRYYHLGADLDANAKRTTDSADRGTKTNGEWIAETFWPGLELAEAILLDLPEAGGWDDGSCHTARAVAAGHASEALRLLLRILRWLEEEDRDSFHGVSAVVFRRRKRAWAEASKGGGHNDSLARCREYLEALRGLAREQSRGRWSTYEPMRRAVAGEWGWEPEPGRELEREPVLGSGLHKGRPHLAVGSSGKRGGENARASQGTSGFFRLDDCHAELCTGRSSVVCPLGLSLFRDDAREAPPPLPETSAAAAAGAGSWKNKHKRNHNDDDDDEARMGPPSPPRLLRASPGRAPGHDRPDPPGVRGLVGSPQLYVLHDTSSLLDEEEDEDSDRSGHRGSGRRRSRRWFAGAKASGRSRDHAATDAPLRQGGLASVFQKKQAFPAGAGTSGSTLHGHFPRTEPENFSYNHLSNFQAARGEEQGDDSELQEALYQSELEAARVASIGERMRFHQGTNSVSHPGDHGGRGKEREKRDDVAPAGHHPHCSSGSGNAVDQYRNNISSSSGGNDGGHRRRPRQGRQTVVVKGVPVPLDGRRGPVTTRPNTAAPTGAGASLHLEAATRGLRDDFFALVDRGRIDVAHVPTRQGRKHGSTNGCTVIAPLLCARHFATKTPLDRGGSNGNADPGLSERAIAEVIDVETPRVLPSIRKSLGLGRDAFLIPHDAHEALIEKGTMKRDQFVTVCGGNILDGDHLGVLVTELTTLRPGRKKLGATLFFHQHVVAILQLRCFRDQREVVWFDVIDSLPHGRTLRRPSAGSGQGAENAPPNAVRMRCRDVGALAAALRWYACSVFSSDHKRYIERHPWDETKAGVDPRVFQAFLWAEA</sequence>
<feature type="compositionally biased region" description="Basic and acidic residues" evidence="1">
    <location>
        <begin position="522"/>
        <end position="538"/>
    </location>
</feature>
<dbReference type="Proteomes" id="UP000291116">
    <property type="component" value="Unassembled WGS sequence"/>
</dbReference>
<feature type="region of interest" description="Disordered" evidence="1">
    <location>
        <begin position="1"/>
        <end position="42"/>
    </location>
</feature>
<evidence type="ECO:0000256" key="1">
    <source>
        <dbReference type="SAM" id="MobiDB-lite"/>
    </source>
</evidence>
<dbReference type="EMBL" id="CAACVS010000595">
    <property type="protein sequence ID" value="VEU43879.1"/>
    <property type="molecule type" value="Genomic_DNA"/>
</dbReference>
<feature type="region of interest" description="Disordered" evidence="1">
    <location>
        <begin position="236"/>
        <end position="267"/>
    </location>
</feature>
<accession>A0A448ZPB8</accession>
<feature type="compositionally biased region" description="Basic residues" evidence="1">
    <location>
        <begin position="398"/>
        <end position="408"/>
    </location>
</feature>
<organism evidence="2 3">
    <name type="scientific">Pseudo-nitzschia multistriata</name>
    <dbReference type="NCBI Taxonomy" id="183589"/>
    <lineage>
        <taxon>Eukaryota</taxon>
        <taxon>Sar</taxon>
        <taxon>Stramenopiles</taxon>
        <taxon>Ochrophyta</taxon>
        <taxon>Bacillariophyta</taxon>
        <taxon>Bacillariophyceae</taxon>
        <taxon>Bacillariophycidae</taxon>
        <taxon>Bacillariales</taxon>
        <taxon>Bacillariaceae</taxon>
        <taxon>Pseudo-nitzschia</taxon>
    </lineage>
</organism>
<dbReference type="AlphaFoldDB" id="A0A448ZPB8"/>
<proteinExistence type="predicted"/>
<name>A0A448ZPB8_9STRA</name>
<dbReference type="OrthoDB" id="195548at2759"/>
<evidence type="ECO:0000313" key="2">
    <source>
        <dbReference type="EMBL" id="VEU43879.1"/>
    </source>
</evidence>
<feature type="region of interest" description="Disordered" evidence="1">
    <location>
        <begin position="302"/>
        <end position="426"/>
    </location>
</feature>